<evidence type="ECO:0008006" key="4">
    <source>
        <dbReference type="Google" id="ProtNLM"/>
    </source>
</evidence>
<dbReference type="EMBL" id="JAAQPH010000021">
    <property type="protein sequence ID" value="NIA71316.1"/>
    <property type="molecule type" value="Genomic_DNA"/>
</dbReference>
<evidence type="ECO:0000256" key="1">
    <source>
        <dbReference type="SAM" id="MobiDB-lite"/>
    </source>
</evidence>
<dbReference type="Proteomes" id="UP000761264">
    <property type="component" value="Unassembled WGS sequence"/>
</dbReference>
<name>A0A967F1P6_9PROT</name>
<accession>A0A967F1P6</accession>
<dbReference type="Gene3D" id="1.10.287.950">
    <property type="entry name" value="Methyl-accepting chemotaxis protein"/>
    <property type="match status" value="1"/>
</dbReference>
<reference evidence="2" key="1">
    <citation type="submission" date="2020-03" db="EMBL/GenBank/DDBJ databases">
        <title>Genome of Pelagibius litoralis DSM 21314T.</title>
        <authorList>
            <person name="Wang G."/>
        </authorList>
    </citation>
    <scope>NUCLEOTIDE SEQUENCE</scope>
    <source>
        <strain evidence="2">DSM 21314</strain>
    </source>
</reference>
<dbReference type="RefSeq" id="WP_167228829.1">
    <property type="nucleotide sequence ID" value="NZ_JAAQPH010000021.1"/>
</dbReference>
<dbReference type="SUPFAM" id="SSF58104">
    <property type="entry name" value="Methyl-accepting chemotaxis protein (MCP) signaling domain"/>
    <property type="match status" value="1"/>
</dbReference>
<evidence type="ECO:0000313" key="2">
    <source>
        <dbReference type="EMBL" id="NIA71316.1"/>
    </source>
</evidence>
<organism evidence="2 3">
    <name type="scientific">Pelagibius litoralis</name>
    <dbReference type="NCBI Taxonomy" id="374515"/>
    <lineage>
        <taxon>Bacteria</taxon>
        <taxon>Pseudomonadati</taxon>
        <taxon>Pseudomonadota</taxon>
        <taxon>Alphaproteobacteria</taxon>
        <taxon>Rhodospirillales</taxon>
        <taxon>Rhodovibrionaceae</taxon>
        <taxon>Pelagibius</taxon>
    </lineage>
</organism>
<feature type="region of interest" description="Disordered" evidence="1">
    <location>
        <begin position="1"/>
        <end position="23"/>
    </location>
</feature>
<evidence type="ECO:0000313" key="3">
    <source>
        <dbReference type="Proteomes" id="UP000761264"/>
    </source>
</evidence>
<keyword evidence="3" id="KW-1185">Reference proteome</keyword>
<dbReference type="AlphaFoldDB" id="A0A967F1P6"/>
<sequence>MKSLANQAAKATEEIGQQVEDMQSATDGTVSSIEGIACVIKQISENANGIAGVR</sequence>
<protein>
    <recommendedName>
        <fullName evidence="4">Methyl-accepting chemotaxis protein</fullName>
    </recommendedName>
</protein>
<gene>
    <name evidence="2" type="ORF">HBA54_22200</name>
</gene>
<comment type="caution">
    <text evidence="2">The sequence shown here is derived from an EMBL/GenBank/DDBJ whole genome shotgun (WGS) entry which is preliminary data.</text>
</comment>
<proteinExistence type="predicted"/>